<dbReference type="Proteomes" id="UP000520814">
    <property type="component" value="Unassembled WGS sequence"/>
</dbReference>
<organism evidence="2 3">
    <name type="scientific">Armatimonas rosea</name>
    <dbReference type="NCBI Taxonomy" id="685828"/>
    <lineage>
        <taxon>Bacteria</taxon>
        <taxon>Bacillati</taxon>
        <taxon>Armatimonadota</taxon>
        <taxon>Armatimonadia</taxon>
        <taxon>Armatimonadales</taxon>
        <taxon>Armatimonadaceae</taxon>
        <taxon>Armatimonas</taxon>
    </lineage>
</organism>
<dbReference type="PANTHER" id="PTHR46564">
    <property type="entry name" value="TRANSPOSASE"/>
    <property type="match status" value="1"/>
</dbReference>
<gene>
    <name evidence="2" type="ORF">HNQ39_005865</name>
</gene>
<dbReference type="InterPro" id="IPR036397">
    <property type="entry name" value="RNaseH_sf"/>
</dbReference>
<dbReference type="Pfam" id="PF13358">
    <property type="entry name" value="DDE_3"/>
    <property type="match status" value="1"/>
</dbReference>
<dbReference type="AlphaFoldDB" id="A0A7W9W9N0"/>
<name>A0A7W9W9N0_ARMRO</name>
<dbReference type="GO" id="GO:0003676">
    <property type="term" value="F:nucleic acid binding"/>
    <property type="evidence" value="ECO:0007669"/>
    <property type="project" value="InterPro"/>
</dbReference>
<sequence>MKTPCKYDHLSVAGVLTLSGRVLIKVQEKAFTGEDSVEFLKHILREVAGQVIVIWDGASIHHGEAVKSFLSLGGSARLRLIRLPAYAPDLNPAEGLWCWLKRELSNLCCPALDGLRMNSCLL</sequence>
<dbReference type="Gene3D" id="3.30.420.10">
    <property type="entry name" value="Ribonuclease H-like superfamily/Ribonuclease H"/>
    <property type="match status" value="1"/>
</dbReference>
<dbReference type="EMBL" id="JACHGW010000012">
    <property type="protein sequence ID" value="MBB6054018.1"/>
    <property type="molecule type" value="Genomic_DNA"/>
</dbReference>
<feature type="domain" description="Tc1-like transposase DDE" evidence="1">
    <location>
        <begin position="7"/>
        <end position="106"/>
    </location>
</feature>
<dbReference type="PANTHER" id="PTHR46564:SF1">
    <property type="entry name" value="TRANSPOSASE"/>
    <property type="match status" value="1"/>
</dbReference>
<reference evidence="2 3" key="1">
    <citation type="submission" date="2020-08" db="EMBL/GenBank/DDBJ databases">
        <title>Genomic Encyclopedia of Type Strains, Phase IV (KMG-IV): sequencing the most valuable type-strain genomes for metagenomic binning, comparative biology and taxonomic classification.</title>
        <authorList>
            <person name="Goeker M."/>
        </authorList>
    </citation>
    <scope>NUCLEOTIDE SEQUENCE [LARGE SCALE GENOMIC DNA]</scope>
    <source>
        <strain evidence="2 3">DSM 23562</strain>
    </source>
</reference>
<protein>
    <submittedName>
        <fullName evidence="2">Transposase</fullName>
    </submittedName>
</protein>
<keyword evidence="3" id="KW-1185">Reference proteome</keyword>
<accession>A0A7W9W9N0</accession>
<proteinExistence type="predicted"/>
<dbReference type="InterPro" id="IPR038717">
    <property type="entry name" value="Tc1-like_DDE_dom"/>
</dbReference>
<evidence type="ECO:0000313" key="3">
    <source>
        <dbReference type="Proteomes" id="UP000520814"/>
    </source>
</evidence>
<evidence type="ECO:0000259" key="1">
    <source>
        <dbReference type="Pfam" id="PF13358"/>
    </source>
</evidence>
<comment type="caution">
    <text evidence="2">The sequence shown here is derived from an EMBL/GenBank/DDBJ whole genome shotgun (WGS) entry which is preliminary data.</text>
</comment>
<evidence type="ECO:0000313" key="2">
    <source>
        <dbReference type="EMBL" id="MBB6054018.1"/>
    </source>
</evidence>